<keyword evidence="2" id="KW-1185">Reference proteome</keyword>
<reference evidence="1 2" key="1">
    <citation type="journal article" date="2022" name="Genome Biol. Evol.">
        <title>The Spruce Budworm Genome: Reconstructing the Evolutionary History of Antifreeze Proteins.</title>
        <authorList>
            <person name="Beliveau C."/>
            <person name="Gagne P."/>
            <person name="Picq S."/>
            <person name="Vernygora O."/>
            <person name="Keeling C.I."/>
            <person name="Pinkney K."/>
            <person name="Doucet D."/>
            <person name="Wen F."/>
            <person name="Johnston J.S."/>
            <person name="Maaroufi H."/>
            <person name="Boyle B."/>
            <person name="Laroche J."/>
            <person name="Dewar K."/>
            <person name="Juretic N."/>
            <person name="Blackburn G."/>
            <person name="Nisole A."/>
            <person name="Brunet B."/>
            <person name="Brandao M."/>
            <person name="Lumley L."/>
            <person name="Duan J."/>
            <person name="Quan G."/>
            <person name="Lucarotti C.J."/>
            <person name="Roe A.D."/>
            <person name="Sperling F.A.H."/>
            <person name="Levesque R.C."/>
            <person name="Cusson M."/>
        </authorList>
    </citation>
    <scope>NUCLEOTIDE SEQUENCE [LARGE SCALE GENOMIC DNA]</scope>
    <source>
        <strain evidence="1">Glfc:IPQL:Cfum</strain>
    </source>
</reference>
<accession>A0ACC0KZP2</accession>
<comment type="caution">
    <text evidence="1">The sequence shown here is derived from an EMBL/GenBank/DDBJ whole genome shotgun (WGS) entry which is preliminary data.</text>
</comment>
<name>A0ACC0KZP2_CHOFU</name>
<dbReference type="EMBL" id="CM046109">
    <property type="protein sequence ID" value="KAI8441795.1"/>
    <property type="molecule type" value="Genomic_DNA"/>
</dbReference>
<sequence length="1004" mass="113215">MVRVARLAPWTAASAPAAPAPPAPPAPRAAAHSASLRRRTAPGARPASWRSGGARAAGPGLPYVMRVLGGMWVVCGGWRGARVLLALVCWAALAALWLPRLAPPAAPRPPARQLLQSDASTGTPATAAPHPALPALPAVDTRVRSEAELRADAERALPSLPLSYWHEHRNDKNKFYKKKECAPFPSVFDLEFHNTYWQTLRTSEGVFHLYGAYLDARNTSALGPAVRLLAVHDRIKPTLATHCQLWFDERPEPAVVRVLEYKYVWNSKWGNYRDGVLQPYLLACVLPADVRGRIPRAVSLVERPCDRAPNCLRVHHDPPAPPERQHEFAVCVKGLDFQHEDLSVRLVEWIELVRLLGAHKVFFYSLQVHPNITKVLRYYEARGAAAVTPLTLPGGQPNLPGLQHMYLKKKTTHKRQMEVIPYNDCLYRNLYRYRRLALLDVDEVIVPLQDPDWAGLMRRVLPLATPAPGKPPRSSYHASNVYYLDSLRHAHAWEAGAPRYMHMLQHVYRTRNFTKPGQYVKAFHETARVLTLHNHFPFACLGAACSSYALDTATARLQHYRADCVTALSKSCRELRAEPVRDAALWRWRDALVPRVTRALADLGFLPPAPAPRPRPRPTRRRSPRVYETRGVISVCRTTRSVNVVLGRAARPGAPDDPGDRSRRRGPGTIVLQTRPSFLSVELTGRIGRHSSKLISNAQRSFFNSTLAMIDKMWSRAVASPQRHAACFERSIGAVEIDVYREKQPKQLYARLEPYLHGAGNILQVSLCKRSSIDSSVLQLTCSVLMSSRTTTGETVAERLELKITPKTEIFLTRMSLCAMPGSFFWKPRMAIDLRAAEKADQAKVVQAMTKKNIREGRVALIAGYRVGASMIALGSVGMRTRPHYPQMDVTSSSFYTDVYRWTLRALNLIPEWMTGDAGTYANTHKVWIKRFHHMNDQVPQWLRSLLFYVDDWDEQEWVMKRFDHYARPSFDKHLRYPSTKPRDGFASFDNTKETVPNIDDSPE</sequence>
<evidence type="ECO:0000313" key="2">
    <source>
        <dbReference type="Proteomes" id="UP001064048"/>
    </source>
</evidence>
<protein>
    <submittedName>
        <fullName evidence="1">Uncharacterized protein</fullName>
    </submittedName>
</protein>
<dbReference type="Proteomes" id="UP001064048">
    <property type="component" value="Chromosome 9"/>
</dbReference>
<gene>
    <name evidence="1" type="ORF">MSG28_005481</name>
</gene>
<organism evidence="1 2">
    <name type="scientific">Choristoneura fumiferana</name>
    <name type="common">Spruce budworm moth</name>
    <name type="synonym">Archips fumiferana</name>
    <dbReference type="NCBI Taxonomy" id="7141"/>
    <lineage>
        <taxon>Eukaryota</taxon>
        <taxon>Metazoa</taxon>
        <taxon>Ecdysozoa</taxon>
        <taxon>Arthropoda</taxon>
        <taxon>Hexapoda</taxon>
        <taxon>Insecta</taxon>
        <taxon>Pterygota</taxon>
        <taxon>Neoptera</taxon>
        <taxon>Endopterygota</taxon>
        <taxon>Lepidoptera</taxon>
        <taxon>Glossata</taxon>
        <taxon>Ditrysia</taxon>
        <taxon>Tortricoidea</taxon>
        <taxon>Tortricidae</taxon>
        <taxon>Tortricinae</taxon>
        <taxon>Choristoneura</taxon>
    </lineage>
</organism>
<evidence type="ECO:0000313" key="1">
    <source>
        <dbReference type="EMBL" id="KAI8441795.1"/>
    </source>
</evidence>
<proteinExistence type="predicted"/>